<accession>A0AAE4JSJ5</accession>
<dbReference type="PANTHER" id="PTHR12147:SF26">
    <property type="entry name" value="PEPTIDASE M28 DOMAIN-CONTAINING PROTEIN"/>
    <property type="match status" value="1"/>
</dbReference>
<protein>
    <submittedName>
        <fullName evidence="3">M28 family peptidase</fullName>
    </submittedName>
</protein>
<dbReference type="Proteomes" id="UP001182303">
    <property type="component" value="Unassembled WGS sequence"/>
</dbReference>
<dbReference type="InterPro" id="IPR007484">
    <property type="entry name" value="Peptidase_M28"/>
</dbReference>
<sequence>MKSTESKDKTATSEQSSKSTQDKETIKIPTTKEVVNTLCSDEFEGRLTGSKGNKKAEEYVSKIFKDIGLSPLFGDSYYHKYSQDILKVYGESNEGDKVGTVNNVVGVIKGKDSKKAVVISAHFDHEGYRKDGKLIRGALDNASGMSALIKIANDLQEKSKEKPFDMDIVICAFNGEEEGTAGSGEFVKTITSKSIYDNLYNINIDCIGSKKAGKLALKNKSKVSDKLYSSMKTTLKKNNIEFADTEVMGSSDHVSFENEVIPNFFIVQENIEDLVHKPTDTPDTLNYEQLDKISNAVVDFVETNNGVTFN</sequence>
<gene>
    <name evidence="3" type="ORF">P9J83_07720</name>
</gene>
<dbReference type="Gene3D" id="3.40.630.10">
    <property type="entry name" value="Zn peptidases"/>
    <property type="match status" value="1"/>
</dbReference>
<evidence type="ECO:0000256" key="1">
    <source>
        <dbReference type="SAM" id="MobiDB-lite"/>
    </source>
</evidence>
<dbReference type="AlphaFoldDB" id="A0AAE4JSJ5"/>
<dbReference type="EMBL" id="JARUIS010000009">
    <property type="protein sequence ID" value="MDS1003381.1"/>
    <property type="molecule type" value="Genomic_DNA"/>
</dbReference>
<comment type="caution">
    <text evidence="3">The sequence shown here is derived from an EMBL/GenBank/DDBJ whole genome shotgun (WGS) entry which is preliminary data.</text>
</comment>
<dbReference type="GO" id="GO:0008235">
    <property type="term" value="F:metalloexopeptidase activity"/>
    <property type="evidence" value="ECO:0007669"/>
    <property type="project" value="InterPro"/>
</dbReference>
<dbReference type="InterPro" id="IPR045175">
    <property type="entry name" value="M28_fam"/>
</dbReference>
<feature type="region of interest" description="Disordered" evidence="1">
    <location>
        <begin position="1"/>
        <end position="28"/>
    </location>
</feature>
<name>A0AAE4JSJ5_CLOSG</name>
<dbReference type="RefSeq" id="WP_310943402.1">
    <property type="nucleotide sequence ID" value="NZ_JARUIS010000009.1"/>
</dbReference>
<evidence type="ECO:0000259" key="2">
    <source>
        <dbReference type="Pfam" id="PF04389"/>
    </source>
</evidence>
<proteinExistence type="predicted"/>
<feature type="domain" description="Peptidase M28" evidence="2">
    <location>
        <begin position="103"/>
        <end position="300"/>
    </location>
</feature>
<evidence type="ECO:0000313" key="4">
    <source>
        <dbReference type="Proteomes" id="UP001182303"/>
    </source>
</evidence>
<evidence type="ECO:0000313" key="3">
    <source>
        <dbReference type="EMBL" id="MDS1003381.1"/>
    </source>
</evidence>
<feature type="compositionally biased region" description="Basic and acidic residues" evidence="1">
    <location>
        <begin position="1"/>
        <end position="11"/>
    </location>
</feature>
<dbReference type="PANTHER" id="PTHR12147">
    <property type="entry name" value="METALLOPEPTIDASE M28 FAMILY MEMBER"/>
    <property type="match status" value="1"/>
</dbReference>
<dbReference type="SUPFAM" id="SSF53187">
    <property type="entry name" value="Zn-dependent exopeptidases"/>
    <property type="match status" value="1"/>
</dbReference>
<organism evidence="3 4">
    <name type="scientific">Clostridium sporogenes</name>
    <dbReference type="NCBI Taxonomy" id="1509"/>
    <lineage>
        <taxon>Bacteria</taxon>
        <taxon>Bacillati</taxon>
        <taxon>Bacillota</taxon>
        <taxon>Clostridia</taxon>
        <taxon>Eubacteriales</taxon>
        <taxon>Clostridiaceae</taxon>
        <taxon>Clostridium</taxon>
    </lineage>
</organism>
<reference evidence="3" key="1">
    <citation type="submission" date="2023-04" db="EMBL/GenBank/DDBJ databases">
        <title>Assessment of the microbiological origin of a defect in Grana Padano cheese.</title>
        <authorList>
            <person name="Zago M."/>
            <person name="Rossetti L."/>
            <person name="Bonvini B."/>
            <person name="Carminati D."/>
            <person name="Giraffa G."/>
        </authorList>
    </citation>
    <scope>NUCLEOTIDE SEQUENCE</scope>
    <source>
        <strain evidence="3">4990</strain>
    </source>
</reference>
<dbReference type="GO" id="GO:0006508">
    <property type="term" value="P:proteolysis"/>
    <property type="evidence" value="ECO:0007669"/>
    <property type="project" value="InterPro"/>
</dbReference>
<dbReference type="Pfam" id="PF04389">
    <property type="entry name" value="Peptidase_M28"/>
    <property type="match status" value="1"/>
</dbReference>